<gene>
    <name evidence="1" type="ORF">ACPOL_1123</name>
</gene>
<dbReference type="EMBL" id="CP030840">
    <property type="protein sequence ID" value="AXC10471.1"/>
    <property type="molecule type" value="Genomic_DNA"/>
</dbReference>
<name>A0A2Z5FUE3_9BACT</name>
<keyword evidence="2" id="KW-1185">Reference proteome</keyword>
<dbReference type="AlphaFoldDB" id="A0A2Z5FUE3"/>
<accession>A0A2Z5FUE3</accession>
<sequence length="173" mass="21138">MIVCHYCRLRTRERTNFGLRRGDDRLRWRWRDRGHRWSVQAYDLGLRQIRLGFRQLNLAWGLDHWRWRRSDFDTRNRRQWSRRRGWCRKDQCGAFITGHWGRLVQLVDRNPEKNRAEHQICDDAHGEGTESPAWFGQQSKILTYRRARLNLCRHINCSQPFNQFLRARLQGPP</sequence>
<proteinExistence type="predicted"/>
<reference evidence="1 2" key="1">
    <citation type="journal article" date="2018" name="Front. Microbiol.">
        <title>Hydrolytic Capabilities as a Key to Environmental Success: Chitinolytic and Cellulolytic Acidobacteria From Acidic Sub-arctic Soils and Boreal Peatlands.</title>
        <authorList>
            <person name="Belova S.E."/>
            <person name="Ravin N.V."/>
            <person name="Pankratov T.A."/>
            <person name="Rakitin A.L."/>
            <person name="Ivanova A.A."/>
            <person name="Beletsky A.V."/>
            <person name="Mardanov A.V."/>
            <person name="Sinninghe Damste J.S."/>
            <person name="Dedysh S.N."/>
        </authorList>
    </citation>
    <scope>NUCLEOTIDE SEQUENCE [LARGE SCALE GENOMIC DNA]</scope>
    <source>
        <strain evidence="1 2">SBC82</strain>
    </source>
</reference>
<protein>
    <submittedName>
        <fullName evidence="1">Uncharacterized protein</fullName>
    </submittedName>
</protein>
<dbReference type="KEGG" id="abas:ACPOL_1123"/>
<dbReference type="Proteomes" id="UP000253606">
    <property type="component" value="Chromosome"/>
</dbReference>
<evidence type="ECO:0000313" key="2">
    <source>
        <dbReference type="Proteomes" id="UP000253606"/>
    </source>
</evidence>
<organism evidence="1 2">
    <name type="scientific">Acidisarcina polymorpha</name>
    <dbReference type="NCBI Taxonomy" id="2211140"/>
    <lineage>
        <taxon>Bacteria</taxon>
        <taxon>Pseudomonadati</taxon>
        <taxon>Acidobacteriota</taxon>
        <taxon>Terriglobia</taxon>
        <taxon>Terriglobales</taxon>
        <taxon>Acidobacteriaceae</taxon>
        <taxon>Acidisarcina</taxon>
    </lineage>
</organism>
<evidence type="ECO:0000313" key="1">
    <source>
        <dbReference type="EMBL" id="AXC10471.1"/>
    </source>
</evidence>